<evidence type="ECO:0000313" key="9">
    <source>
        <dbReference type="Proteomes" id="UP001589828"/>
    </source>
</evidence>
<sequence length="512" mass="57030">MKKAFCLYPSFFPINYPSFTGTFPVAIDLYVDHLHGHFTGKHIPENQDMRISKKFCCLLTGLLTTACSYAQQQNNTPVSLKALLSSVNQNAPTLLTDSTAIAIKQAEAAETRSSWLPNLKLNYQADYGTNNNVAGPYFGFSIIPSDSRGVRAESNTTTVSANVGVAALDWEIYNFGAYGAQNKVAGSDIQVQQNQFADSKYQLQAYAIGNYLLLMKLENFLTIQARNIKRNQEIRRSVQSLAKSGVRAGVDTSIAEAELSKARLNYIELNNQVKQVQLQLSAISGLPYQTIVPDTAAETNLINTATGLEPLVIDTTNHPLINYYKSVYQNSLQRETLVKKSYNPKILLEGAVWGRGSSVDANDHFNSLSSGWGFDRNNYLVGIGISYNLFDLRRKQLKLRTQRANTDYTLRKLDEQKQLLAISANRSGVELQTARERLVEIPHQLKAATDGYRQKLSLYKNGLTDIIELNAALNILYRAETDYVQAKYAYSNALFQQAVTGNQVNTVLNLLK</sequence>
<reference evidence="8 9" key="1">
    <citation type="submission" date="2024-09" db="EMBL/GenBank/DDBJ databases">
        <authorList>
            <person name="Sun Q."/>
            <person name="Mori K."/>
        </authorList>
    </citation>
    <scope>NUCLEOTIDE SEQUENCE [LARGE SCALE GENOMIC DNA]</scope>
    <source>
        <strain evidence="8 9">NCAIM B.02415</strain>
    </source>
</reference>
<dbReference type="InterPro" id="IPR003423">
    <property type="entry name" value="OMP_efflux"/>
</dbReference>
<keyword evidence="7" id="KW-0998">Cell outer membrane</keyword>
<dbReference type="Pfam" id="PF02321">
    <property type="entry name" value="OEP"/>
    <property type="match status" value="2"/>
</dbReference>
<evidence type="ECO:0000256" key="4">
    <source>
        <dbReference type="ARBA" id="ARBA00022452"/>
    </source>
</evidence>
<keyword evidence="4" id="KW-1134">Transmembrane beta strand</keyword>
<dbReference type="SUPFAM" id="SSF56954">
    <property type="entry name" value="Outer membrane efflux proteins (OEP)"/>
    <property type="match status" value="1"/>
</dbReference>
<name>A0ABV6L195_9SPHI</name>
<keyword evidence="6" id="KW-0472">Membrane</keyword>
<dbReference type="Gene3D" id="1.20.1600.10">
    <property type="entry name" value="Outer membrane efflux proteins (OEP)"/>
    <property type="match status" value="1"/>
</dbReference>
<comment type="similarity">
    <text evidence="2">Belongs to the outer membrane factor (OMF) (TC 1.B.17) family.</text>
</comment>
<comment type="caution">
    <text evidence="8">The sequence shown here is derived from an EMBL/GenBank/DDBJ whole genome shotgun (WGS) entry which is preliminary data.</text>
</comment>
<evidence type="ECO:0000256" key="5">
    <source>
        <dbReference type="ARBA" id="ARBA00022692"/>
    </source>
</evidence>
<evidence type="ECO:0000256" key="3">
    <source>
        <dbReference type="ARBA" id="ARBA00022448"/>
    </source>
</evidence>
<proteinExistence type="inferred from homology"/>
<organism evidence="8 9">
    <name type="scientific">Mucilaginibacter angelicae</name>
    <dbReference type="NCBI Taxonomy" id="869718"/>
    <lineage>
        <taxon>Bacteria</taxon>
        <taxon>Pseudomonadati</taxon>
        <taxon>Bacteroidota</taxon>
        <taxon>Sphingobacteriia</taxon>
        <taxon>Sphingobacteriales</taxon>
        <taxon>Sphingobacteriaceae</taxon>
        <taxon>Mucilaginibacter</taxon>
    </lineage>
</organism>
<keyword evidence="3" id="KW-0813">Transport</keyword>
<evidence type="ECO:0000256" key="6">
    <source>
        <dbReference type="ARBA" id="ARBA00023136"/>
    </source>
</evidence>
<dbReference type="InterPro" id="IPR051906">
    <property type="entry name" value="TolC-like"/>
</dbReference>
<accession>A0ABV6L195</accession>
<keyword evidence="9" id="KW-1185">Reference proteome</keyword>
<dbReference type="EMBL" id="JBHLTS010000007">
    <property type="protein sequence ID" value="MFC0513430.1"/>
    <property type="molecule type" value="Genomic_DNA"/>
</dbReference>
<dbReference type="PANTHER" id="PTHR30026">
    <property type="entry name" value="OUTER MEMBRANE PROTEIN TOLC"/>
    <property type="match status" value="1"/>
</dbReference>
<dbReference type="PANTHER" id="PTHR30026:SF20">
    <property type="entry name" value="OUTER MEMBRANE PROTEIN TOLC"/>
    <property type="match status" value="1"/>
</dbReference>
<comment type="subcellular location">
    <subcellularLocation>
        <location evidence="1">Cell outer membrane</location>
    </subcellularLocation>
</comment>
<evidence type="ECO:0000256" key="2">
    <source>
        <dbReference type="ARBA" id="ARBA00007613"/>
    </source>
</evidence>
<gene>
    <name evidence="8" type="ORF">ACFFGT_04435</name>
</gene>
<evidence type="ECO:0000256" key="1">
    <source>
        <dbReference type="ARBA" id="ARBA00004442"/>
    </source>
</evidence>
<evidence type="ECO:0000256" key="7">
    <source>
        <dbReference type="ARBA" id="ARBA00023237"/>
    </source>
</evidence>
<keyword evidence="5" id="KW-0812">Transmembrane</keyword>
<protein>
    <submittedName>
        <fullName evidence="8">TolC family protein</fullName>
    </submittedName>
</protein>
<evidence type="ECO:0000313" key="8">
    <source>
        <dbReference type="EMBL" id="MFC0513430.1"/>
    </source>
</evidence>
<dbReference type="Proteomes" id="UP001589828">
    <property type="component" value="Unassembled WGS sequence"/>
</dbReference>
<dbReference type="RefSeq" id="WP_377021297.1">
    <property type="nucleotide sequence ID" value="NZ_JBHLTS010000007.1"/>
</dbReference>